<name>A0AAQ4PWW1_GASAC</name>
<protein>
    <submittedName>
        <fullName evidence="1">Uncharacterized protein</fullName>
    </submittedName>
</protein>
<evidence type="ECO:0000313" key="1">
    <source>
        <dbReference type="Ensembl" id="ENSGACP00000043077.1"/>
    </source>
</evidence>
<reference evidence="1" key="2">
    <citation type="submission" date="2025-08" db="UniProtKB">
        <authorList>
            <consortium name="Ensembl"/>
        </authorList>
    </citation>
    <scope>IDENTIFICATION</scope>
</reference>
<accession>A0AAQ4PWW1</accession>
<organism evidence="1 2">
    <name type="scientific">Gasterosteus aculeatus aculeatus</name>
    <name type="common">three-spined stickleback</name>
    <dbReference type="NCBI Taxonomy" id="481459"/>
    <lineage>
        <taxon>Eukaryota</taxon>
        <taxon>Metazoa</taxon>
        <taxon>Chordata</taxon>
        <taxon>Craniata</taxon>
        <taxon>Vertebrata</taxon>
        <taxon>Euteleostomi</taxon>
        <taxon>Actinopterygii</taxon>
        <taxon>Neopterygii</taxon>
        <taxon>Teleostei</taxon>
        <taxon>Neoteleostei</taxon>
        <taxon>Acanthomorphata</taxon>
        <taxon>Eupercaria</taxon>
        <taxon>Perciformes</taxon>
        <taxon>Cottioidei</taxon>
        <taxon>Gasterosteales</taxon>
        <taxon>Gasterosteidae</taxon>
        <taxon>Gasterosteus</taxon>
    </lineage>
</organism>
<reference evidence="1 2" key="1">
    <citation type="journal article" date="2021" name="G3 (Bethesda)">
        <title>Improved contiguity of the threespine stickleback genome using long-read sequencing.</title>
        <authorList>
            <person name="Nath S."/>
            <person name="Shaw D.E."/>
            <person name="White M.A."/>
        </authorList>
    </citation>
    <scope>NUCLEOTIDE SEQUENCE [LARGE SCALE GENOMIC DNA]</scope>
    <source>
        <strain evidence="1 2">Lake Benthic</strain>
    </source>
</reference>
<dbReference type="AlphaFoldDB" id="A0AAQ4PWW1"/>
<dbReference type="Proteomes" id="UP000007635">
    <property type="component" value="Chromosome XXI"/>
</dbReference>
<sequence length="59" mass="6759">MASSIPSLIKSQLQAEIGPDREKWERRKSRGCKDANYSNEHKENKGEAIWIALLVDFGR</sequence>
<dbReference type="Ensembl" id="ENSGACT00000080585.1">
    <property type="protein sequence ID" value="ENSGACP00000043077.1"/>
    <property type="gene ID" value="ENSGACG00000028653.1"/>
</dbReference>
<reference evidence="1" key="3">
    <citation type="submission" date="2025-09" db="UniProtKB">
        <authorList>
            <consortium name="Ensembl"/>
        </authorList>
    </citation>
    <scope>IDENTIFICATION</scope>
</reference>
<evidence type="ECO:0000313" key="2">
    <source>
        <dbReference type="Proteomes" id="UP000007635"/>
    </source>
</evidence>
<keyword evidence="2" id="KW-1185">Reference proteome</keyword>
<proteinExistence type="predicted"/>